<comment type="caution">
    <text evidence="1">The sequence shown here is derived from an EMBL/GenBank/DDBJ whole genome shotgun (WGS) entry which is preliminary data.</text>
</comment>
<organism evidence="1 2">
    <name type="scientific">Nelumbo nucifera</name>
    <name type="common">Sacred lotus</name>
    <dbReference type="NCBI Taxonomy" id="4432"/>
    <lineage>
        <taxon>Eukaryota</taxon>
        <taxon>Viridiplantae</taxon>
        <taxon>Streptophyta</taxon>
        <taxon>Embryophyta</taxon>
        <taxon>Tracheophyta</taxon>
        <taxon>Spermatophyta</taxon>
        <taxon>Magnoliopsida</taxon>
        <taxon>Proteales</taxon>
        <taxon>Nelumbonaceae</taxon>
        <taxon>Nelumbo</taxon>
    </lineage>
</organism>
<proteinExistence type="predicted"/>
<name>A0A822ZIQ1_NELNU</name>
<keyword evidence="2" id="KW-1185">Reference proteome</keyword>
<evidence type="ECO:0000313" key="2">
    <source>
        <dbReference type="Proteomes" id="UP000607653"/>
    </source>
</evidence>
<accession>A0A822ZIQ1</accession>
<dbReference type="Proteomes" id="UP000607653">
    <property type="component" value="Unassembled WGS sequence"/>
</dbReference>
<sequence length="48" mass="5555">MKLHITFYQMRVCSIRVESYLSLFEKSQGMLNPEMKVKKPCLDSSGTV</sequence>
<dbReference type="EMBL" id="DUZY01000007">
    <property type="protein sequence ID" value="DAD44513.1"/>
    <property type="molecule type" value="Genomic_DNA"/>
</dbReference>
<gene>
    <name evidence="1" type="ORF">HUJ06_002743</name>
</gene>
<dbReference type="AlphaFoldDB" id="A0A822ZIQ1"/>
<protein>
    <submittedName>
        <fullName evidence="1">Uncharacterized protein</fullName>
    </submittedName>
</protein>
<reference evidence="1 2" key="1">
    <citation type="journal article" date="2020" name="Mol. Biol. Evol.">
        <title>Distinct Expression and Methylation Patterns for Genes with Different Fates following a Single Whole-Genome Duplication in Flowering Plants.</title>
        <authorList>
            <person name="Shi T."/>
            <person name="Rahmani R.S."/>
            <person name="Gugger P.F."/>
            <person name="Wang M."/>
            <person name="Li H."/>
            <person name="Zhang Y."/>
            <person name="Li Z."/>
            <person name="Wang Q."/>
            <person name="Van de Peer Y."/>
            <person name="Marchal K."/>
            <person name="Chen J."/>
        </authorList>
    </citation>
    <scope>NUCLEOTIDE SEQUENCE [LARGE SCALE GENOMIC DNA]</scope>
    <source>
        <tissue evidence="1">Leaf</tissue>
    </source>
</reference>
<evidence type="ECO:0000313" key="1">
    <source>
        <dbReference type="EMBL" id="DAD44513.1"/>
    </source>
</evidence>